<evidence type="ECO:0000256" key="4">
    <source>
        <dbReference type="ARBA" id="ARBA00023136"/>
    </source>
</evidence>
<protein>
    <submittedName>
        <fullName evidence="7">Major facilitator superfamily transporter</fullName>
    </submittedName>
</protein>
<evidence type="ECO:0000256" key="3">
    <source>
        <dbReference type="ARBA" id="ARBA00022989"/>
    </source>
</evidence>
<dbReference type="InterPro" id="IPR036259">
    <property type="entry name" value="MFS_trans_sf"/>
</dbReference>
<evidence type="ECO:0000313" key="8">
    <source>
        <dbReference type="Proteomes" id="UP001629113"/>
    </source>
</evidence>
<feature type="transmembrane region" description="Helical" evidence="5">
    <location>
        <begin position="302"/>
        <end position="323"/>
    </location>
</feature>
<feature type="transmembrane region" description="Helical" evidence="5">
    <location>
        <begin position="133"/>
        <end position="155"/>
    </location>
</feature>
<name>A0ABR4PQ68_9HELO</name>
<dbReference type="Proteomes" id="UP001629113">
    <property type="component" value="Unassembled WGS sequence"/>
</dbReference>
<organism evidence="7 8">
    <name type="scientific">Phlyctema vagabunda</name>
    <dbReference type="NCBI Taxonomy" id="108571"/>
    <lineage>
        <taxon>Eukaryota</taxon>
        <taxon>Fungi</taxon>
        <taxon>Dikarya</taxon>
        <taxon>Ascomycota</taxon>
        <taxon>Pezizomycotina</taxon>
        <taxon>Leotiomycetes</taxon>
        <taxon>Helotiales</taxon>
        <taxon>Dermateaceae</taxon>
        <taxon>Phlyctema</taxon>
    </lineage>
</organism>
<dbReference type="PANTHER" id="PTHR23501:SF198">
    <property type="entry name" value="AZOLE RESISTANCE PROTEIN 1-RELATED"/>
    <property type="match status" value="1"/>
</dbReference>
<dbReference type="Gene3D" id="1.20.1250.20">
    <property type="entry name" value="MFS general substrate transporter like domains"/>
    <property type="match status" value="1"/>
</dbReference>
<feature type="transmembrane region" description="Helical" evidence="5">
    <location>
        <begin position="98"/>
        <end position="121"/>
    </location>
</feature>
<dbReference type="SUPFAM" id="SSF103473">
    <property type="entry name" value="MFS general substrate transporter"/>
    <property type="match status" value="1"/>
</dbReference>
<feature type="transmembrane region" description="Helical" evidence="5">
    <location>
        <begin position="263"/>
        <end position="282"/>
    </location>
</feature>
<feature type="transmembrane region" description="Helical" evidence="5">
    <location>
        <begin position="37"/>
        <end position="62"/>
    </location>
</feature>
<comment type="caution">
    <text evidence="7">The sequence shown here is derived from an EMBL/GenBank/DDBJ whole genome shotgun (WGS) entry which is preliminary data.</text>
</comment>
<dbReference type="EMBL" id="JBFCZG010000002">
    <property type="protein sequence ID" value="KAL3425420.1"/>
    <property type="molecule type" value="Genomic_DNA"/>
</dbReference>
<keyword evidence="3 5" id="KW-1133">Transmembrane helix</keyword>
<dbReference type="InterPro" id="IPR020846">
    <property type="entry name" value="MFS_dom"/>
</dbReference>
<proteinExistence type="predicted"/>
<dbReference type="PANTHER" id="PTHR23501">
    <property type="entry name" value="MAJOR FACILITATOR SUPERFAMILY"/>
    <property type="match status" value="1"/>
</dbReference>
<feature type="transmembrane region" description="Helical" evidence="5">
    <location>
        <begin position="161"/>
        <end position="185"/>
    </location>
</feature>
<dbReference type="PROSITE" id="PS50850">
    <property type="entry name" value="MFS"/>
    <property type="match status" value="1"/>
</dbReference>
<keyword evidence="8" id="KW-1185">Reference proteome</keyword>
<feature type="domain" description="Major facilitator superfamily (MFS) profile" evidence="6">
    <location>
        <begin position="39"/>
        <end position="331"/>
    </location>
</feature>
<feature type="transmembrane region" description="Helical" evidence="5">
    <location>
        <begin position="234"/>
        <end position="251"/>
    </location>
</feature>
<dbReference type="Pfam" id="PF07690">
    <property type="entry name" value="MFS_1"/>
    <property type="match status" value="1"/>
</dbReference>
<evidence type="ECO:0000259" key="6">
    <source>
        <dbReference type="PROSITE" id="PS50850"/>
    </source>
</evidence>
<dbReference type="InterPro" id="IPR011701">
    <property type="entry name" value="MFS"/>
</dbReference>
<keyword evidence="2 5" id="KW-0812">Transmembrane</keyword>
<sequence length="331" mass="36084">MDKIDGVEKREERHAINLPAPEQVEDTTGYPSGNRRYAIGFILGFSVVLPMLDISILSTALPSITNQFDSLTDVGWYGSAYLMACAITQLSWGKAYTVFSPLACFLWAIVVFEIGSIVSATAQNSIALIIGRATAGSGDGGIWTGSLCMIAYAFHLQQRPIVNAAVSVLTVGSTVLGPLVGGALVTRASWRWCFAINPIIGVPTFIASAVILRAIKLPERRPETFWKKVERLDWPGLVVLFPSIICLLLAMQWGGTQFSWSSVRIIILLILSALLLGVFALIQSKKKDEAMLPLRVLRLRTVAASIAYGFTIVAGSETISYYVRILIRQSK</sequence>
<evidence type="ECO:0000313" key="7">
    <source>
        <dbReference type="EMBL" id="KAL3425420.1"/>
    </source>
</evidence>
<evidence type="ECO:0000256" key="1">
    <source>
        <dbReference type="ARBA" id="ARBA00004141"/>
    </source>
</evidence>
<comment type="subcellular location">
    <subcellularLocation>
        <location evidence="1">Membrane</location>
        <topology evidence="1">Multi-pass membrane protein</topology>
    </subcellularLocation>
</comment>
<gene>
    <name evidence="7" type="ORF">PVAG01_02211</name>
</gene>
<feature type="transmembrane region" description="Helical" evidence="5">
    <location>
        <begin position="192"/>
        <end position="214"/>
    </location>
</feature>
<evidence type="ECO:0000256" key="2">
    <source>
        <dbReference type="ARBA" id="ARBA00022692"/>
    </source>
</evidence>
<keyword evidence="4 5" id="KW-0472">Membrane</keyword>
<feature type="transmembrane region" description="Helical" evidence="5">
    <location>
        <begin position="74"/>
        <end position="92"/>
    </location>
</feature>
<evidence type="ECO:0000256" key="5">
    <source>
        <dbReference type="SAM" id="Phobius"/>
    </source>
</evidence>
<reference evidence="7 8" key="1">
    <citation type="submission" date="2024-06" db="EMBL/GenBank/DDBJ databases">
        <title>Complete genome of Phlyctema vagabunda strain 19-DSS-EL-015.</title>
        <authorList>
            <person name="Fiorenzani C."/>
        </authorList>
    </citation>
    <scope>NUCLEOTIDE SEQUENCE [LARGE SCALE GENOMIC DNA]</scope>
    <source>
        <strain evidence="7 8">19-DSS-EL-015</strain>
    </source>
</reference>
<accession>A0ABR4PQ68</accession>